<evidence type="ECO:0000313" key="2">
    <source>
        <dbReference type="Proteomes" id="UP000013827"/>
    </source>
</evidence>
<organism evidence="1 2">
    <name type="scientific">Emiliania huxleyi (strain CCMP1516)</name>
    <dbReference type="NCBI Taxonomy" id="280463"/>
    <lineage>
        <taxon>Eukaryota</taxon>
        <taxon>Haptista</taxon>
        <taxon>Haptophyta</taxon>
        <taxon>Prymnesiophyceae</taxon>
        <taxon>Isochrysidales</taxon>
        <taxon>Noelaerhabdaceae</taxon>
        <taxon>Emiliania</taxon>
    </lineage>
</organism>
<dbReference type="OMA" id="GMISELM"/>
<dbReference type="HOGENOM" id="CLU_1470825_0_0_1"/>
<accession>A0A0D3HZ31</accession>
<dbReference type="AlphaFoldDB" id="A0A0D3HZ31"/>
<dbReference type="RefSeq" id="XP_005756695.1">
    <property type="nucleotide sequence ID" value="XM_005756638.1"/>
</dbReference>
<protein>
    <submittedName>
        <fullName evidence="1">Uncharacterized protein</fullName>
    </submittedName>
</protein>
<dbReference type="GeneID" id="17250348"/>
<dbReference type="Proteomes" id="UP000013827">
    <property type="component" value="Unassembled WGS sequence"/>
</dbReference>
<evidence type="ECO:0000313" key="1">
    <source>
        <dbReference type="EnsemblProtists" id="EOD04266"/>
    </source>
</evidence>
<name>A0A0D3HZ31_EMIH1</name>
<reference evidence="2" key="1">
    <citation type="journal article" date="2013" name="Nature">
        <title>Pan genome of the phytoplankton Emiliania underpins its global distribution.</title>
        <authorList>
            <person name="Read B.A."/>
            <person name="Kegel J."/>
            <person name="Klute M.J."/>
            <person name="Kuo A."/>
            <person name="Lefebvre S.C."/>
            <person name="Maumus F."/>
            <person name="Mayer C."/>
            <person name="Miller J."/>
            <person name="Monier A."/>
            <person name="Salamov A."/>
            <person name="Young J."/>
            <person name="Aguilar M."/>
            <person name="Claverie J.M."/>
            <person name="Frickenhaus S."/>
            <person name="Gonzalez K."/>
            <person name="Herman E.K."/>
            <person name="Lin Y.C."/>
            <person name="Napier J."/>
            <person name="Ogata H."/>
            <person name="Sarno A.F."/>
            <person name="Shmutz J."/>
            <person name="Schroeder D."/>
            <person name="de Vargas C."/>
            <person name="Verret F."/>
            <person name="von Dassow P."/>
            <person name="Valentin K."/>
            <person name="Van de Peer Y."/>
            <person name="Wheeler G."/>
            <person name="Dacks J.B."/>
            <person name="Delwiche C.F."/>
            <person name="Dyhrman S.T."/>
            <person name="Glockner G."/>
            <person name="John U."/>
            <person name="Richards T."/>
            <person name="Worden A.Z."/>
            <person name="Zhang X."/>
            <person name="Grigoriev I.V."/>
            <person name="Allen A.E."/>
            <person name="Bidle K."/>
            <person name="Borodovsky M."/>
            <person name="Bowler C."/>
            <person name="Brownlee C."/>
            <person name="Cock J.M."/>
            <person name="Elias M."/>
            <person name="Gladyshev V.N."/>
            <person name="Groth M."/>
            <person name="Guda C."/>
            <person name="Hadaegh A."/>
            <person name="Iglesias-Rodriguez M.D."/>
            <person name="Jenkins J."/>
            <person name="Jones B.M."/>
            <person name="Lawson T."/>
            <person name="Leese F."/>
            <person name="Lindquist E."/>
            <person name="Lobanov A."/>
            <person name="Lomsadze A."/>
            <person name="Malik S.B."/>
            <person name="Marsh M.E."/>
            <person name="Mackinder L."/>
            <person name="Mock T."/>
            <person name="Mueller-Roeber B."/>
            <person name="Pagarete A."/>
            <person name="Parker M."/>
            <person name="Probert I."/>
            <person name="Quesneville H."/>
            <person name="Raines C."/>
            <person name="Rensing S.A."/>
            <person name="Riano-Pachon D.M."/>
            <person name="Richier S."/>
            <person name="Rokitta S."/>
            <person name="Shiraiwa Y."/>
            <person name="Soanes D.M."/>
            <person name="van der Giezen M."/>
            <person name="Wahlund T.M."/>
            <person name="Williams B."/>
            <person name="Wilson W."/>
            <person name="Wolfe G."/>
            <person name="Wurch L.L."/>
        </authorList>
    </citation>
    <scope>NUCLEOTIDE SEQUENCE</scope>
</reference>
<dbReference type="PaxDb" id="2903-EOD04266"/>
<dbReference type="EnsemblProtists" id="EOD04266">
    <property type="protein sequence ID" value="EOD04266"/>
    <property type="gene ID" value="EMIHUDRAFT_453941"/>
</dbReference>
<dbReference type="eggNOG" id="ENOG502SCX9">
    <property type="taxonomic scope" value="Eukaryota"/>
</dbReference>
<reference evidence="1" key="2">
    <citation type="submission" date="2024-10" db="UniProtKB">
        <authorList>
            <consortium name="EnsemblProtists"/>
        </authorList>
    </citation>
    <scope>IDENTIFICATION</scope>
</reference>
<sequence length="184" mass="20186">MLMIPARLGRSESFWAVAKGIGDGDLRRIPLLRALISTTSGARGWFVTLLTDPAYDAVFCPPLDPQLLSAIEASPDPNLKLLTMNVAMSTATEQVHIDNGSDELAAASRLTRDRSRALLEALLPRMGGLDAEVRRLRTACEPWAADDQPAAGADEEWVKFTKKWRYGAEQRRAIKAELDALLEA</sequence>
<proteinExistence type="predicted"/>
<keyword evidence="2" id="KW-1185">Reference proteome</keyword>
<dbReference type="KEGG" id="ehx:EMIHUDRAFT_453941"/>